<protein>
    <submittedName>
        <fullName evidence="2">Membrane protein YesL</fullName>
    </submittedName>
</protein>
<keyword evidence="1" id="KW-0472">Membrane</keyword>
<name>A0ABT9ZQ01_9BACI</name>
<sequence length="218" mass="24880">MNMPNGMMGSLYRGSEWIMRIAYVNFLWLAFTLFGLIVLGVIPATVATLAVIRKWFMGETDIPILKTFLTVYKDGFIKVNILGLLLGIAIFIVYVDFLFLNTLDGMFRIVMNIALITIVFLLFIIIVYIFPVYVHYRLKLLDYIKHALIIGILNPLPTLLMIIGLLVLYQVFVYVPGLILFFGVSLICITLMGPAYISFRKVEIKKWGVEVNKAEESH</sequence>
<feature type="transmembrane region" description="Helical" evidence="1">
    <location>
        <begin position="178"/>
        <end position="197"/>
    </location>
</feature>
<dbReference type="InterPro" id="IPR006938">
    <property type="entry name" value="DUF624"/>
</dbReference>
<keyword evidence="1" id="KW-0812">Transmembrane</keyword>
<evidence type="ECO:0000313" key="3">
    <source>
        <dbReference type="Proteomes" id="UP001230005"/>
    </source>
</evidence>
<keyword evidence="1" id="KW-1133">Transmembrane helix</keyword>
<reference evidence="2 3" key="1">
    <citation type="submission" date="2023-07" db="EMBL/GenBank/DDBJ databases">
        <title>Genomic Encyclopedia of Type Strains, Phase IV (KMG-IV): sequencing the most valuable type-strain genomes for metagenomic binning, comparative biology and taxonomic classification.</title>
        <authorList>
            <person name="Goeker M."/>
        </authorList>
    </citation>
    <scope>NUCLEOTIDE SEQUENCE [LARGE SCALE GENOMIC DNA]</scope>
    <source>
        <strain evidence="2 3">DSM 9768</strain>
    </source>
</reference>
<organism evidence="2 3">
    <name type="scientific">Evansella vedderi</name>
    <dbReference type="NCBI Taxonomy" id="38282"/>
    <lineage>
        <taxon>Bacteria</taxon>
        <taxon>Bacillati</taxon>
        <taxon>Bacillota</taxon>
        <taxon>Bacilli</taxon>
        <taxon>Bacillales</taxon>
        <taxon>Bacillaceae</taxon>
        <taxon>Evansella</taxon>
    </lineage>
</organism>
<accession>A0ABT9ZQ01</accession>
<proteinExistence type="predicted"/>
<feature type="transmembrane region" description="Helical" evidence="1">
    <location>
        <begin position="26"/>
        <end position="52"/>
    </location>
</feature>
<feature type="transmembrane region" description="Helical" evidence="1">
    <location>
        <begin position="81"/>
        <end position="103"/>
    </location>
</feature>
<comment type="caution">
    <text evidence="2">The sequence shown here is derived from an EMBL/GenBank/DDBJ whole genome shotgun (WGS) entry which is preliminary data.</text>
</comment>
<feature type="transmembrane region" description="Helical" evidence="1">
    <location>
        <begin position="146"/>
        <end position="172"/>
    </location>
</feature>
<evidence type="ECO:0000256" key="1">
    <source>
        <dbReference type="SAM" id="Phobius"/>
    </source>
</evidence>
<dbReference type="Pfam" id="PF04854">
    <property type="entry name" value="DUF624"/>
    <property type="match status" value="1"/>
</dbReference>
<dbReference type="EMBL" id="JAUSUG010000002">
    <property type="protein sequence ID" value="MDQ0253312.1"/>
    <property type="molecule type" value="Genomic_DNA"/>
</dbReference>
<keyword evidence="3" id="KW-1185">Reference proteome</keyword>
<evidence type="ECO:0000313" key="2">
    <source>
        <dbReference type="EMBL" id="MDQ0253312.1"/>
    </source>
</evidence>
<gene>
    <name evidence="2" type="ORF">J2S74_000684</name>
</gene>
<dbReference type="Proteomes" id="UP001230005">
    <property type="component" value="Unassembled WGS sequence"/>
</dbReference>
<feature type="transmembrane region" description="Helical" evidence="1">
    <location>
        <begin position="109"/>
        <end position="134"/>
    </location>
</feature>